<organism evidence="3 4">
    <name type="scientific">Thalassobacterium sedimentorum</name>
    <dbReference type="NCBI Taxonomy" id="3041258"/>
    <lineage>
        <taxon>Bacteria</taxon>
        <taxon>Pseudomonadati</taxon>
        <taxon>Verrucomicrobiota</taxon>
        <taxon>Opitutia</taxon>
        <taxon>Puniceicoccales</taxon>
        <taxon>Coraliomargaritaceae</taxon>
        <taxon>Thalassobacterium</taxon>
    </lineage>
</organism>
<dbReference type="EMBL" id="JARXIC010000041">
    <property type="protein sequence ID" value="MDQ8195989.1"/>
    <property type="molecule type" value="Genomic_DNA"/>
</dbReference>
<dbReference type="Gene3D" id="3.30.1150.10">
    <property type="match status" value="1"/>
</dbReference>
<keyword evidence="2" id="KW-0812">Transmembrane</keyword>
<comment type="caution">
    <text evidence="3">The sequence shown here is derived from an EMBL/GenBank/DDBJ whole genome shotgun (WGS) entry which is preliminary data.</text>
</comment>
<reference evidence="3 4" key="1">
    <citation type="submission" date="2023-04" db="EMBL/GenBank/DDBJ databases">
        <title>A novel bacteria isolated from coastal sediment.</title>
        <authorList>
            <person name="Liu X.-J."/>
            <person name="Du Z.-J."/>
        </authorList>
    </citation>
    <scope>NUCLEOTIDE SEQUENCE [LARGE SCALE GENOMIC DNA]</scope>
    <source>
        <strain evidence="3 4">SDUM461004</strain>
    </source>
</reference>
<evidence type="ECO:0008006" key="5">
    <source>
        <dbReference type="Google" id="ProtNLM"/>
    </source>
</evidence>
<evidence type="ECO:0000313" key="4">
    <source>
        <dbReference type="Proteomes" id="UP001243717"/>
    </source>
</evidence>
<accession>A0ABU1AMM1</accession>
<evidence type="ECO:0000256" key="2">
    <source>
        <dbReference type="SAM" id="Phobius"/>
    </source>
</evidence>
<dbReference type="Proteomes" id="UP001243717">
    <property type="component" value="Unassembled WGS sequence"/>
</dbReference>
<sequence length="373" mass="40849">MPNPTSKPYPATLFPCEVREPRWVSWIALLATILVHVGVVLVVPEELMPLTDRHELEAQAESYEISLIDPVEPRFVEASPEVPENEPDRADQYSYRSQQAADQSPLEDALNQPNVDGEEDSQKIIQGQLDQTPPLEPGVYATNAASGEGAGDQGGKLGSPSEVASPAPTPALPAPDFIQQDPVAAEGPGSRSDLVGQATEVFEKPDPQAPIDVYRPQPETTQTQDSVGDGAGGQPEIQAKPRARPRLAPELVTGPLMRSQGSASRRGALAIDATFSEFGEYEHQFYAAVQTGWYQEIDFFQPIDTATRVQVRFTLHADGRVTDVQAVQSTASEIATFICETAITKRSPFRPWTQEMVQVFGQQRTLNVMFHYR</sequence>
<name>A0ABU1AMM1_9BACT</name>
<evidence type="ECO:0000313" key="3">
    <source>
        <dbReference type="EMBL" id="MDQ8195989.1"/>
    </source>
</evidence>
<feature type="compositionally biased region" description="Gly residues" evidence="1">
    <location>
        <begin position="148"/>
        <end position="157"/>
    </location>
</feature>
<keyword evidence="2" id="KW-0472">Membrane</keyword>
<gene>
    <name evidence="3" type="ORF">QEH59_16255</name>
</gene>
<keyword evidence="4" id="KW-1185">Reference proteome</keyword>
<dbReference type="SUPFAM" id="SSF74653">
    <property type="entry name" value="TolA/TonB C-terminal domain"/>
    <property type="match status" value="1"/>
</dbReference>
<proteinExistence type="predicted"/>
<protein>
    <recommendedName>
        <fullName evidence="5">TonB C-terminal domain-containing protein</fullName>
    </recommendedName>
</protein>
<feature type="transmembrane region" description="Helical" evidence="2">
    <location>
        <begin position="23"/>
        <end position="43"/>
    </location>
</feature>
<feature type="region of interest" description="Disordered" evidence="1">
    <location>
        <begin position="78"/>
        <end position="244"/>
    </location>
</feature>
<keyword evidence="2" id="KW-1133">Transmembrane helix</keyword>
<evidence type="ECO:0000256" key="1">
    <source>
        <dbReference type="SAM" id="MobiDB-lite"/>
    </source>
</evidence>